<evidence type="ECO:0000256" key="10">
    <source>
        <dbReference type="ARBA" id="ARBA00022881"/>
    </source>
</evidence>
<dbReference type="GO" id="GO:0035312">
    <property type="term" value="F:5'-3' DNA exonuclease activity"/>
    <property type="evidence" value="ECO:0007669"/>
    <property type="project" value="InterPro"/>
</dbReference>
<dbReference type="InterPro" id="IPR019974">
    <property type="entry name" value="XPG_CS"/>
</dbReference>
<evidence type="ECO:0000259" key="14">
    <source>
        <dbReference type="SMART" id="SM00484"/>
    </source>
</evidence>
<evidence type="ECO:0000256" key="9">
    <source>
        <dbReference type="ARBA" id="ARBA00022842"/>
    </source>
</evidence>
<dbReference type="Gene3D" id="3.40.50.1010">
    <property type="entry name" value="5'-nuclease"/>
    <property type="match status" value="1"/>
</dbReference>
<dbReference type="InterPro" id="IPR006086">
    <property type="entry name" value="XPG-I_dom"/>
</dbReference>
<dbReference type="PANTHER" id="PTHR11081:SF65">
    <property type="entry name" value="DNA DAMAGE-INDUCIBLE PROTEIN DIN7-RELATED"/>
    <property type="match status" value="1"/>
</dbReference>
<dbReference type="SMART" id="SM00279">
    <property type="entry name" value="HhH2"/>
    <property type="match status" value="1"/>
</dbReference>
<evidence type="ECO:0000256" key="11">
    <source>
        <dbReference type="ARBA" id="ARBA00023125"/>
    </source>
</evidence>
<dbReference type="STRING" id="401625.A0A0P1BFY1"/>
<keyword evidence="8 16" id="KW-0269">Exonuclease</keyword>
<comment type="similarity">
    <text evidence="3">Belongs to the XPG/RAD2 endonuclease family. EXO1 subfamily.</text>
</comment>
<dbReference type="AlphaFoldDB" id="A0A0P1BFY1"/>
<evidence type="ECO:0000256" key="3">
    <source>
        <dbReference type="ARBA" id="ARBA00010563"/>
    </source>
</evidence>
<dbReference type="OrthoDB" id="26491at2759"/>
<keyword evidence="12" id="KW-0234">DNA repair</keyword>
<dbReference type="PRINTS" id="PR00853">
    <property type="entry name" value="XPGRADSUPER"/>
</dbReference>
<dbReference type="InterPro" id="IPR006084">
    <property type="entry name" value="XPG/Rad2"/>
</dbReference>
<evidence type="ECO:0000313" key="16">
    <source>
        <dbReference type="EMBL" id="CEH14917.1"/>
    </source>
</evidence>
<dbReference type="Gene3D" id="1.10.150.20">
    <property type="entry name" value="5' to 3' exonuclease, C-terminal subdomain"/>
    <property type="match status" value="1"/>
</dbReference>
<dbReference type="InterPro" id="IPR006085">
    <property type="entry name" value="XPG_DNA_repair_N"/>
</dbReference>
<feature type="domain" description="XPG-I" evidence="14">
    <location>
        <begin position="138"/>
        <end position="208"/>
    </location>
</feature>
<dbReference type="GO" id="GO:0046872">
    <property type="term" value="F:metal ion binding"/>
    <property type="evidence" value="ECO:0007669"/>
    <property type="project" value="UniProtKB-KW"/>
</dbReference>
<dbReference type="InterPro" id="IPR029060">
    <property type="entry name" value="PIN-like_dom_sf"/>
</dbReference>
<protein>
    <submittedName>
        <fullName evidence="16">Related to exo1-exonuclease which interacts with msh2p</fullName>
    </submittedName>
</protein>
<dbReference type="SUPFAM" id="SSF88723">
    <property type="entry name" value="PIN domain-like"/>
    <property type="match status" value="1"/>
</dbReference>
<evidence type="ECO:0000259" key="15">
    <source>
        <dbReference type="SMART" id="SM00485"/>
    </source>
</evidence>
<keyword evidence="7" id="KW-0378">Hydrolase</keyword>
<dbReference type="Proteomes" id="UP000054845">
    <property type="component" value="Unassembled WGS sequence"/>
</dbReference>
<dbReference type="CDD" id="cd09857">
    <property type="entry name" value="PIN_EXO1"/>
    <property type="match status" value="1"/>
</dbReference>
<dbReference type="CDD" id="cd09908">
    <property type="entry name" value="H3TH_EXO1"/>
    <property type="match status" value="1"/>
</dbReference>
<evidence type="ECO:0000256" key="4">
    <source>
        <dbReference type="ARBA" id="ARBA00022722"/>
    </source>
</evidence>
<evidence type="ECO:0000313" key="17">
    <source>
        <dbReference type="Proteomes" id="UP000054845"/>
    </source>
</evidence>
<evidence type="ECO:0000256" key="6">
    <source>
        <dbReference type="ARBA" id="ARBA00022763"/>
    </source>
</evidence>
<keyword evidence="17" id="KW-1185">Reference proteome</keyword>
<accession>A0A0P1BFY1</accession>
<dbReference type="SMART" id="SM00485">
    <property type="entry name" value="XPGN"/>
    <property type="match status" value="1"/>
</dbReference>
<dbReference type="FunFam" id="1.10.150.20:FF:000011">
    <property type="entry name" value="exonuclease 1"/>
    <property type="match status" value="1"/>
</dbReference>
<comment type="subcellular location">
    <subcellularLocation>
        <location evidence="2">Nucleus</location>
    </subcellularLocation>
</comment>
<comment type="cofactor">
    <cofactor evidence="1">
        <name>Mg(2+)</name>
        <dbReference type="ChEBI" id="CHEBI:18420"/>
    </cofactor>
</comment>
<evidence type="ECO:0000256" key="1">
    <source>
        <dbReference type="ARBA" id="ARBA00001946"/>
    </source>
</evidence>
<keyword evidence="6" id="KW-0227">DNA damage</keyword>
<name>A0A0P1BFY1_9BASI</name>
<evidence type="ECO:0000256" key="8">
    <source>
        <dbReference type="ARBA" id="ARBA00022839"/>
    </source>
</evidence>
<dbReference type="Pfam" id="PF00867">
    <property type="entry name" value="XPG_I"/>
    <property type="match status" value="1"/>
</dbReference>
<keyword evidence="11" id="KW-0238">DNA-binding</keyword>
<dbReference type="SUPFAM" id="SSF47807">
    <property type="entry name" value="5' to 3' exonuclease, C-terminal subdomain"/>
    <property type="match status" value="1"/>
</dbReference>
<dbReference type="GO" id="GO:0006281">
    <property type="term" value="P:DNA repair"/>
    <property type="evidence" value="ECO:0007669"/>
    <property type="project" value="UniProtKB-KW"/>
</dbReference>
<keyword evidence="5" id="KW-0479">Metal-binding</keyword>
<organism evidence="16 17">
    <name type="scientific">Ceraceosorus bombacis</name>
    <dbReference type="NCBI Taxonomy" id="401625"/>
    <lineage>
        <taxon>Eukaryota</taxon>
        <taxon>Fungi</taxon>
        <taxon>Dikarya</taxon>
        <taxon>Basidiomycota</taxon>
        <taxon>Ustilaginomycotina</taxon>
        <taxon>Exobasidiomycetes</taxon>
        <taxon>Ceraceosorales</taxon>
        <taxon>Ceraceosoraceae</taxon>
        <taxon>Ceraceosorus</taxon>
    </lineage>
</organism>
<dbReference type="InterPro" id="IPR037315">
    <property type="entry name" value="EXO1_H3TH"/>
</dbReference>
<dbReference type="EMBL" id="CCYA01000250">
    <property type="protein sequence ID" value="CEH14917.1"/>
    <property type="molecule type" value="Genomic_DNA"/>
</dbReference>
<proteinExistence type="inferred from homology"/>
<dbReference type="InterPro" id="IPR008918">
    <property type="entry name" value="HhH2"/>
</dbReference>
<evidence type="ECO:0000256" key="13">
    <source>
        <dbReference type="ARBA" id="ARBA00023242"/>
    </source>
</evidence>
<keyword evidence="10" id="KW-0267">Excision nuclease</keyword>
<reference evidence="16 17" key="1">
    <citation type="submission" date="2014-09" db="EMBL/GenBank/DDBJ databases">
        <authorList>
            <person name="Magalhaes I.L.F."/>
            <person name="Oliveira U."/>
            <person name="Santos F.R."/>
            <person name="Vidigal T.H.D.A."/>
            <person name="Brescovit A.D."/>
            <person name="Santos A.J."/>
        </authorList>
    </citation>
    <scope>NUCLEOTIDE SEQUENCE [LARGE SCALE GENOMIC DNA]</scope>
</reference>
<evidence type="ECO:0000256" key="2">
    <source>
        <dbReference type="ARBA" id="ARBA00004123"/>
    </source>
</evidence>
<dbReference type="GO" id="GO:0017108">
    <property type="term" value="F:5'-flap endonuclease activity"/>
    <property type="evidence" value="ECO:0007669"/>
    <property type="project" value="TreeGrafter"/>
</dbReference>
<evidence type="ECO:0000256" key="12">
    <source>
        <dbReference type="ARBA" id="ARBA00023204"/>
    </source>
</evidence>
<evidence type="ECO:0000256" key="5">
    <source>
        <dbReference type="ARBA" id="ARBA00022723"/>
    </source>
</evidence>
<dbReference type="GO" id="GO:0005634">
    <property type="term" value="C:nucleus"/>
    <property type="evidence" value="ECO:0007669"/>
    <property type="project" value="UniProtKB-SubCell"/>
</dbReference>
<dbReference type="PANTHER" id="PTHR11081">
    <property type="entry name" value="FLAP ENDONUCLEASE FAMILY MEMBER"/>
    <property type="match status" value="1"/>
</dbReference>
<keyword evidence="9" id="KW-0460">Magnesium</keyword>
<feature type="domain" description="XPG N-terminal" evidence="15">
    <location>
        <begin position="1"/>
        <end position="99"/>
    </location>
</feature>
<dbReference type="InterPro" id="IPR044752">
    <property type="entry name" value="PIN-like_EXO1"/>
</dbReference>
<dbReference type="PROSITE" id="PS00842">
    <property type="entry name" value="XPG_2"/>
    <property type="match status" value="1"/>
</dbReference>
<keyword evidence="4" id="KW-0540">Nuclease</keyword>
<evidence type="ECO:0000256" key="7">
    <source>
        <dbReference type="ARBA" id="ARBA00022801"/>
    </source>
</evidence>
<keyword evidence="13" id="KW-0539">Nucleus</keyword>
<dbReference type="InterPro" id="IPR036279">
    <property type="entry name" value="5-3_exonuclease_C_sf"/>
</dbReference>
<dbReference type="GO" id="GO:0003677">
    <property type="term" value="F:DNA binding"/>
    <property type="evidence" value="ECO:0007669"/>
    <property type="project" value="UniProtKB-KW"/>
</dbReference>
<dbReference type="PROSITE" id="PS00841">
    <property type="entry name" value="XPG_1"/>
    <property type="match status" value="1"/>
</dbReference>
<dbReference type="FunFam" id="3.40.50.1010:FF:000002">
    <property type="entry name" value="Exonuclease 1, putative"/>
    <property type="match status" value="1"/>
</dbReference>
<dbReference type="Pfam" id="PF00752">
    <property type="entry name" value="XPG_N"/>
    <property type="match status" value="1"/>
</dbReference>
<dbReference type="SMART" id="SM00484">
    <property type="entry name" value="XPGI"/>
    <property type="match status" value="1"/>
</dbReference>
<sequence length="299" mass="33449">MGIQGLLTLLKDVSVNKHISAYKGQTLGVDAYVWLHRGAYGCAQKLAMGVFTQSYVEFAMTLVRMLQHYGVTPYLVFDGDRLPAKAKTEADRAARRQENRARAKTLLKQGLTKQAHDIFAKSVDVTPAMAYQLIKELRKAGVPYIVAPYEADAQLAYLEKRGDIQGIVTEDSDLLVFGCHTVLYKLEPNGDCVELRRDQLTRCKALSLHGFDDAHFRQMAILSGCDYLESIVGMGLKTAHRLLRKCDTVAKALQAARMEGMRVPKDYQQRFDTAERTFVFQRVFERNSEGACPESSASA</sequence>